<evidence type="ECO:0000313" key="5">
    <source>
        <dbReference type="Proteomes" id="UP000646523"/>
    </source>
</evidence>
<dbReference type="PROSITE" id="PS51257">
    <property type="entry name" value="PROKAR_LIPOPROTEIN"/>
    <property type="match status" value="1"/>
</dbReference>
<reference evidence="4" key="1">
    <citation type="journal article" date="2014" name="Int. J. Syst. Evol. Microbiol.">
        <title>Complete genome sequence of Corynebacterium casei LMG S-19264T (=DSM 44701T), isolated from a smear-ripened cheese.</title>
        <authorList>
            <consortium name="US DOE Joint Genome Institute (JGI-PGF)"/>
            <person name="Walter F."/>
            <person name="Albersmeier A."/>
            <person name="Kalinowski J."/>
            <person name="Ruckert C."/>
        </authorList>
    </citation>
    <scope>NUCLEOTIDE SEQUENCE</scope>
    <source>
        <strain evidence="4">CGMCC 4.7368</strain>
    </source>
</reference>
<dbReference type="GO" id="GO:0046872">
    <property type="term" value="F:metal ion binding"/>
    <property type="evidence" value="ECO:0007669"/>
    <property type="project" value="InterPro"/>
</dbReference>
<dbReference type="GO" id="GO:0006801">
    <property type="term" value="P:superoxide metabolic process"/>
    <property type="evidence" value="ECO:0007669"/>
    <property type="project" value="InterPro"/>
</dbReference>
<dbReference type="InterPro" id="IPR036423">
    <property type="entry name" value="SOD-like_Cu/Zn_dom_sf"/>
</dbReference>
<keyword evidence="5" id="KW-1185">Reference proteome</keyword>
<protein>
    <recommendedName>
        <fullName evidence="6">Superoxide dismutase</fullName>
    </recommendedName>
</protein>
<name>A0A917YSJ3_9ACTN</name>
<dbReference type="Proteomes" id="UP000646523">
    <property type="component" value="Unassembled WGS sequence"/>
</dbReference>
<evidence type="ECO:0008006" key="6">
    <source>
        <dbReference type="Google" id="ProtNLM"/>
    </source>
</evidence>
<accession>A0A917YSJ3</accession>
<comment type="caution">
    <text evidence="4">The sequence shown here is derived from an EMBL/GenBank/DDBJ whole genome shotgun (WGS) entry which is preliminary data.</text>
</comment>
<reference evidence="4" key="2">
    <citation type="submission" date="2020-09" db="EMBL/GenBank/DDBJ databases">
        <authorList>
            <person name="Sun Q."/>
            <person name="Zhou Y."/>
        </authorList>
    </citation>
    <scope>NUCLEOTIDE SEQUENCE</scope>
    <source>
        <strain evidence="4">CGMCC 4.7368</strain>
    </source>
</reference>
<feature type="region of interest" description="Disordered" evidence="2">
    <location>
        <begin position="167"/>
        <end position="212"/>
    </location>
</feature>
<organism evidence="4 5">
    <name type="scientific">Nonomuraea cavernae</name>
    <dbReference type="NCBI Taxonomy" id="2045107"/>
    <lineage>
        <taxon>Bacteria</taxon>
        <taxon>Bacillati</taxon>
        <taxon>Actinomycetota</taxon>
        <taxon>Actinomycetes</taxon>
        <taxon>Streptosporangiales</taxon>
        <taxon>Streptosporangiaceae</taxon>
        <taxon>Nonomuraea</taxon>
    </lineage>
</organism>
<gene>
    <name evidence="4" type="ORF">GCM10012289_17370</name>
</gene>
<evidence type="ECO:0000256" key="3">
    <source>
        <dbReference type="SAM" id="SignalP"/>
    </source>
</evidence>
<feature type="compositionally biased region" description="Low complexity" evidence="2">
    <location>
        <begin position="60"/>
        <end position="74"/>
    </location>
</feature>
<feature type="chain" id="PRO_5036779446" description="Superoxide dismutase" evidence="3">
    <location>
        <begin position="26"/>
        <end position="212"/>
    </location>
</feature>
<comment type="similarity">
    <text evidence="1">Belongs to the Cu-Zn superoxide dismutase family.</text>
</comment>
<dbReference type="SUPFAM" id="SSF49329">
    <property type="entry name" value="Cu,Zn superoxide dismutase-like"/>
    <property type="match status" value="1"/>
</dbReference>
<proteinExistence type="inferred from homology"/>
<keyword evidence="3" id="KW-0732">Signal</keyword>
<dbReference type="Gene3D" id="2.60.40.200">
    <property type="entry name" value="Superoxide dismutase, copper/zinc binding domain"/>
    <property type="match status" value="1"/>
</dbReference>
<dbReference type="AlphaFoldDB" id="A0A917YSJ3"/>
<dbReference type="EMBL" id="BMNH01000003">
    <property type="protein sequence ID" value="GGO65510.1"/>
    <property type="molecule type" value="Genomic_DNA"/>
</dbReference>
<evidence type="ECO:0000256" key="2">
    <source>
        <dbReference type="SAM" id="MobiDB-lite"/>
    </source>
</evidence>
<evidence type="ECO:0000313" key="4">
    <source>
        <dbReference type="EMBL" id="GGO65510.1"/>
    </source>
</evidence>
<dbReference type="RefSeq" id="WP_189123461.1">
    <property type="nucleotide sequence ID" value="NZ_BMNH01000003.1"/>
</dbReference>
<sequence length="212" mass="21611">MRVPALLLVLLVAGCAQTTTSPARDAPVGQAAQSPTPSAGETYARTPSAGPGEPGDHTTDSTSNSATALSSSGTFSTSDTAAITYDRKLVPDGAQASVTVESAGGKTLTSLVVEGFLPNRRYGAHLHTKVCGPKPDDSGPHFQHEPGKANATSEVWLDFKTDEAGAGRATARNPWSLDGRDPGSLVIHSESTTPTGPEAGSAGDRVACLTVD</sequence>
<feature type="region of interest" description="Disordered" evidence="2">
    <location>
        <begin position="20"/>
        <end position="75"/>
    </location>
</feature>
<evidence type="ECO:0000256" key="1">
    <source>
        <dbReference type="ARBA" id="ARBA00010457"/>
    </source>
</evidence>
<feature type="signal peptide" evidence="3">
    <location>
        <begin position="1"/>
        <end position="25"/>
    </location>
</feature>